<evidence type="ECO:0000256" key="4">
    <source>
        <dbReference type="ARBA" id="ARBA00022490"/>
    </source>
</evidence>
<dbReference type="Pfam" id="PF14050">
    <property type="entry name" value="Nudc_N"/>
    <property type="match status" value="1"/>
</dbReference>
<dbReference type="Pfam" id="PF04969">
    <property type="entry name" value="CS"/>
    <property type="match status" value="1"/>
</dbReference>
<gene>
    <name evidence="9" type="ORF">CYCCA115_LOCUS12688</name>
</gene>
<evidence type="ECO:0000256" key="6">
    <source>
        <dbReference type="ARBA" id="ARBA00030427"/>
    </source>
</evidence>
<dbReference type="Gene3D" id="2.60.40.790">
    <property type="match status" value="1"/>
</dbReference>
<evidence type="ECO:0000256" key="3">
    <source>
        <dbReference type="ARBA" id="ARBA00017641"/>
    </source>
</evidence>
<feature type="compositionally biased region" description="Low complexity" evidence="7">
    <location>
        <begin position="140"/>
        <end position="176"/>
    </location>
</feature>
<reference evidence="9" key="1">
    <citation type="submission" date="2023-08" db="EMBL/GenBank/DDBJ databases">
        <authorList>
            <person name="Audoor S."/>
            <person name="Bilcke G."/>
        </authorList>
    </citation>
    <scope>NUCLEOTIDE SEQUENCE</scope>
</reference>
<dbReference type="InterPro" id="IPR037898">
    <property type="entry name" value="NudC_fam"/>
</dbReference>
<dbReference type="CDD" id="cd06467">
    <property type="entry name" value="p23_NUDC_like"/>
    <property type="match status" value="1"/>
</dbReference>
<sequence>MTNFVDDERFDAMYMHVSDTARGIEPMLDTVFSFLRRKTDFFSGPPGAENGTAAAIAKVNQVLNKHAKLYQEEQDKKAAIAAAKKKKKEDAEAKKKAEREANAVNPMQLAAEAARKAAADAKKAEPGIVEMGNDGGFDISSSSSSTPAPTASMPQSSSEPAAAAAEPAKKAAAAAPEEAKEDDTPGLGNGGTEPGKYVWTQTLAEVSVTVPLPDNTRGKDLNVTIARTSLKVGLKKDKGEWIINAPLTKTAIVDDSFWTVEDGNRLVINLQKSNQMEWWDSLCQGHKKIDVKKISPENSSLGDLDGETRKTVEKMMFDQRQKAMGLPTSDEQTKMDAIDNFKKAHPEMDFSKAKINMS</sequence>
<accession>A0AAD2FRL2</accession>
<dbReference type="GO" id="GO:0005737">
    <property type="term" value="C:cytoplasm"/>
    <property type="evidence" value="ECO:0007669"/>
    <property type="project" value="UniProtKB-SubCell"/>
</dbReference>
<dbReference type="AlphaFoldDB" id="A0AAD2FRL2"/>
<dbReference type="EMBL" id="CAKOGP040001770">
    <property type="protein sequence ID" value="CAJ1950650.1"/>
    <property type="molecule type" value="Genomic_DNA"/>
</dbReference>
<evidence type="ECO:0000256" key="2">
    <source>
        <dbReference type="ARBA" id="ARBA00010513"/>
    </source>
</evidence>
<feature type="domain" description="CS" evidence="8">
    <location>
        <begin position="192"/>
        <end position="283"/>
    </location>
</feature>
<evidence type="ECO:0000259" key="8">
    <source>
        <dbReference type="PROSITE" id="PS51203"/>
    </source>
</evidence>
<dbReference type="GO" id="GO:0006457">
    <property type="term" value="P:protein folding"/>
    <property type="evidence" value="ECO:0007669"/>
    <property type="project" value="TreeGrafter"/>
</dbReference>
<comment type="subcellular location">
    <subcellularLocation>
        <location evidence="1">Cytoplasm</location>
    </subcellularLocation>
</comment>
<dbReference type="InterPro" id="IPR008978">
    <property type="entry name" value="HSP20-like_chaperone"/>
</dbReference>
<dbReference type="GO" id="GO:0051082">
    <property type="term" value="F:unfolded protein binding"/>
    <property type="evidence" value="ECO:0007669"/>
    <property type="project" value="TreeGrafter"/>
</dbReference>
<protein>
    <recommendedName>
        <fullName evidence="3">Nuclear migration protein nudC</fullName>
    </recommendedName>
    <alternativeName>
        <fullName evidence="6">Nuclear distribution protein C homolog</fullName>
    </alternativeName>
</protein>
<dbReference type="SUPFAM" id="SSF49764">
    <property type="entry name" value="HSP20-like chaperones"/>
    <property type="match status" value="1"/>
</dbReference>
<organism evidence="9 10">
    <name type="scientific">Cylindrotheca closterium</name>
    <dbReference type="NCBI Taxonomy" id="2856"/>
    <lineage>
        <taxon>Eukaryota</taxon>
        <taxon>Sar</taxon>
        <taxon>Stramenopiles</taxon>
        <taxon>Ochrophyta</taxon>
        <taxon>Bacillariophyta</taxon>
        <taxon>Bacillariophyceae</taxon>
        <taxon>Bacillariophycidae</taxon>
        <taxon>Bacillariales</taxon>
        <taxon>Bacillariaceae</taxon>
        <taxon>Cylindrotheca</taxon>
    </lineage>
</organism>
<comment type="caution">
    <text evidence="9">The sequence shown here is derived from an EMBL/GenBank/DDBJ whole genome shotgun (WGS) entry which is preliminary data.</text>
</comment>
<dbReference type="FunFam" id="2.60.40.790:FF:000001">
    <property type="entry name" value="Nuclear migration protein nudC"/>
    <property type="match status" value="1"/>
</dbReference>
<dbReference type="InterPro" id="IPR025934">
    <property type="entry name" value="NudC_N_dom"/>
</dbReference>
<dbReference type="PANTHER" id="PTHR12356">
    <property type="entry name" value="NUCLEAR MOVEMENT PROTEIN NUDC"/>
    <property type="match status" value="1"/>
</dbReference>
<keyword evidence="4" id="KW-0963">Cytoplasm</keyword>
<evidence type="ECO:0000313" key="10">
    <source>
        <dbReference type="Proteomes" id="UP001295423"/>
    </source>
</evidence>
<evidence type="ECO:0000256" key="1">
    <source>
        <dbReference type="ARBA" id="ARBA00004496"/>
    </source>
</evidence>
<dbReference type="Proteomes" id="UP001295423">
    <property type="component" value="Unassembled WGS sequence"/>
</dbReference>
<name>A0AAD2FRL2_9STRA</name>
<keyword evidence="10" id="KW-1185">Reference proteome</keyword>
<keyword evidence="5" id="KW-0597">Phosphoprotein</keyword>
<comment type="similarity">
    <text evidence="2">Belongs to the nudC family.</text>
</comment>
<dbReference type="InterPro" id="IPR007052">
    <property type="entry name" value="CS_dom"/>
</dbReference>
<dbReference type="PANTHER" id="PTHR12356:SF3">
    <property type="entry name" value="NUCLEAR MIGRATION PROTEIN NUDC"/>
    <property type="match status" value="1"/>
</dbReference>
<dbReference type="PROSITE" id="PS51203">
    <property type="entry name" value="CS"/>
    <property type="match status" value="1"/>
</dbReference>
<evidence type="ECO:0000313" key="9">
    <source>
        <dbReference type="EMBL" id="CAJ1950650.1"/>
    </source>
</evidence>
<feature type="region of interest" description="Disordered" evidence="7">
    <location>
        <begin position="125"/>
        <end position="196"/>
    </location>
</feature>
<evidence type="ECO:0000256" key="7">
    <source>
        <dbReference type="SAM" id="MobiDB-lite"/>
    </source>
</evidence>
<proteinExistence type="inferred from homology"/>
<evidence type="ECO:0000256" key="5">
    <source>
        <dbReference type="ARBA" id="ARBA00022553"/>
    </source>
</evidence>